<evidence type="ECO:0000256" key="15">
    <source>
        <dbReference type="ARBA" id="ARBA00023136"/>
    </source>
</evidence>
<dbReference type="PROSITE" id="PS50846">
    <property type="entry name" value="HMA_2"/>
    <property type="match status" value="1"/>
</dbReference>
<evidence type="ECO:0000256" key="8">
    <source>
        <dbReference type="ARBA" id="ARBA00022723"/>
    </source>
</evidence>
<proteinExistence type="inferred from homology"/>
<dbReference type="AlphaFoldDB" id="A0A4Q0T0S8"/>
<dbReference type="PRINTS" id="PR00943">
    <property type="entry name" value="CUATPASE"/>
</dbReference>
<keyword evidence="14" id="KW-0406">Ion transport</keyword>
<dbReference type="Gene3D" id="3.40.1110.10">
    <property type="entry name" value="Calcium-transporting ATPase, cytoplasmic domain N"/>
    <property type="match status" value="1"/>
</dbReference>
<evidence type="ECO:0000313" key="18">
    <source>
        <dbReference type="EMBL" id="RXH56342.1"/>
    </source>
</evidence>
<dbReference type="CDD" id="cd00371">
    <property type="entry name" value="HMA"/>
    <property type="match status" value="1"/>
</dbReference>
<dbReference type="InterPro" id="IPR006121">
    <property type="entry name" value="HMA_dom"/>
</dbReference>
<dbReference type="Gene3D" id="1.20.1110.10">
    <property type="entry name" value="Calcium-transporting ATPase, transmembrane domain"/>
    <property type="match status" value="1"/>
</dbReference>
<dbReference type="InterPro" id="IPR036163">
    <property type="entry name" value="HMA_dom_sf"/>
</dbReference>
<dbReference type="InterPro" id="IPR023299">
    <property type="entry name" value="ATPase_P-typ_cyto_dom_N"/>
</dbReference>
<dbReference type="InterPro" id="IPR023298">
    <property type="entry name" value="ATPase_P-typ_TM_dom_sf"/>
</dbReference>
<dbReference type="InterPro" id="IPR017969">
    <property type="entry name" value="Heavy-metal-associated_CS"/>
</dbReference>
<dbReference type="InterPro" id="IPR018303">
    <property type="entry name" value="ATPase_P-typ_P_site"/>
</dbReference>
<dbReference type="InterPro" id="IPR036412">
    <property type="entry name" value="HAD-like_sf"/>
</dbReference>
<keyword evidence="12" id="KW-1278">Translocase</keyword>
<reference evidence="19" key="2">
    <citation type="submission" date="2019-02" db="EMBL/GenBank/DDBJ databases">
        <title>Granulicella sibirica sp. nov., a psychrotolerant acidobacterium isolated from an organic soil layer in forested tundra, West Siberia.</title>
        <authorList>
            <person name="Oshkin I.Y."/>
            <person name="Kulichevskaya I.S."/>
            <person name="Rijpstra W.I.C."/>
            <person name="Sinninghe Damste J.S."/>
            <person name="Rakitin A.L."/>
            <person name="Ravin N.V."/>
            <person name="Dedysh S.N."/>
        </authorList>
    </citation>
    <scope>NUCLEOTIDE SEQUENCE [LARGE SCALE GENOMIC DNA]</scope>
    <source>
        <strain evidence="19">AF10</strain>
    </source>
</reference>
<keyword evidence="11" id="KW-0460">Magnesium</keyword>
<dbReference type="GO" id="GO:0005524">
    <property type="term" value="F:ATP binding"/>
    <property type="evidence" value="ECO:0007669"/>
    <property type="project" value="UniProtKB-UniRule"/>
</dbReference>
<dbReference type="PROSITE" id="PS00154">
    <property type="entry name" value="ATPASE_E1_E2"/>
    <property type="match status" value="1"/>
</dbReference>
<dbReference type="GO" id="GO:0060003">
    <property type="term" value="P:copper ion export"/>
    <property type="evidence" value="ECO:0007669"/>
    <property type="project" value="UniProtKB-ARBA"/>
</dbReference>
<keyword evidence="13 16" id="KW-1133">Transmembrane helix</keyword>
<feature type="transmembrane region" description="Helical" evidence="16">
    <location>
        <begin position="186"/>
        <end position="204"/>
    </location>
</feature>
<dbReference type="PANTHER" id="PTHR43520">
    <property type="entry name" value="ATP7, ISOFORM B"/>
    <property type="match status" value="1"/>
</dbReference>
<keyword evidence="8 16" id="KW-0479">Metal-binding</keyword>
<feature type="transmembrane region" description="Helical" evidence="16">
    <location>
        <begin position="706"/>
        <end position="728"/>
    </location>
</feature>
<comment type="caution">
    <text evidence="18">The sequence shown here is derived from an EMBL/GenBank/DDBJ whole genome shotgun (WGS) entry which is preliminary data.</text>
</comment>
<dbReference type="GO" id="GO:0140581">
    <property type="term" value="F:P-type monovalent copper transporter activity"/>
    <property type="evidence" value="ECO:0007669"/>
    <property type="project" value="UniProtKB-EC"/>
</dbReference>
<evidence type="ECO:0000313" key="19">
    <source>
        <dbReference type="Proteomes" id="UP000289437"/>
    </source>
</evidence>
<dbReference type="PANTHER" id="PTHR43520:SF5">
    <property type="entry name" value="CATION-TRANSPORTING P-TYPE ATPASE-RELATED"/>
    <property type="match status" value="1"/>
</dbReference>
<dbReference type="GO" id="GO:0055070">
    <property type="term" value="P:copper ion homeostasis"/>
    <property type="evidence" value="ECO:0007669"/>
    <property type="project" value="TreeGrafter"/>
</dbReference>
<dbReference type="Pfam" id="PF00403">
    <property type="entry name" value="HMA"/>
    <property type="match status" value="1"/>
</dbReference>
<dbReference type="GO" id="GO:0005886">
    <property type="term" value="C:plasma membrane"/>
    <property type="evidence" value="ECO:0007669"/>
    <property type="project" value="UniProtKB-SubCell"/>
</dbReference>
<dbReference type="GO" id="GO:0043682">
    <property type="term" value="F:P-type divalent copper transporter activity"/>
    <property type="evidence" value="ECO:0007669"/>
    <property type="project" value="TreeGrafter"/>
</dbReference>
<feature type="transmembrane region" description="Helical" evidence="16">
    <location>
        <begin position="92"/>
        <end position="111"/>
    </location>
</feature>
<keyword evidence="4" id="KW-0813">Transport</keyword>
<feature type="transmembrane region" description="Helical" evidence="16">
    <location>
        <begin position="372"/>
        <end position="400"/>
    </location>
</feature>
<dbReference type="Gene3D" id="3.30.70.100">
    <property type="match status" value="1"/>
</dbReference>
<dbReference type="SUPFAM" id="SSF81653">
    <property type="entry name" value="Calcium ATPase, transduction domain A"/>
    <property type="match status" value="1"/>
</dbReference>
<dbReference type="SUPFAM" id="SSF55008">
    <property type="entry name" value="HMA, heavy metal-associated domain"/>
    <property type="match status" value="1"/>
</dbReference>
<dbReference type="Gene3D" id="3.40.50.1000">
    <property type="entry name" value="HAD superfamily/HAD-like"/>
    <property type="match status" value="1"/>
</dbReference>
<evidence type="ECO:0000256" key="10">
    <source>
        <dbReference type="ARBA" id="ARBA00022840"/>
    </source>
</evidence>
<dbReference type="NCBIfam" id="TIGR01494">
    <property type="entry name" value="ATPase_P-type"/>
    <property type="match status" value="1"/>
</dbReference>
<evidence type="ECO:0000259" key="17">
    <source>
        <dbReference type="PROSITE" id="PS50846"/>
    </source>
</evidence>
<dbReference type="FunFam" id="2.70.150.10:FF:000020">
    <property type="entry name" value="Copper-exporting P-type ATPase A"/>
    <property type="match status" value="1"/>
</dbReference>
<comment type="subcellular location">
    <subcellularLocation>
        <location evidence="1">Cell membrane</location>
        <topology evidence="1">Multi-pass membrane protein</topology>
    </subcellularLocation>
</comment>
<keyword evidence="9 16" id="KW-0547">Nucleotide-binding</keyword>
<organism evidence="18 19">
    <name type="scientific">Granulicella sibirica</name>
    <dbReference type="NCBI Taxonomy" id="2479048"/>
    <lineage>
        <taxon>Bacteria</taxon>
        <taxon>Pseudomonadati</taxon>
        <taxon>Acidobacteriota</taxon>
        <taxon>Terriglobia</taxon>
        <taxon>Terriglobales</taxon>
        <taxon>Acidobacteriaceae</taxon>
        <taxon>Granulicella</taxon>
    </lineage>
</organism>
<dbReference type="Pfam" id="PF00122">
    <property type="entry name" value="E1-E2_ATPase"/>
    <property type="match status" value="1"/>
</dbReference>
<feature type="transmembrane region" description="Helical" evidence="16">
    <location>
        <begin position="117"/>
        <end position="134"/>
    </location>
</feature>
<feature type="transmembrane region" description="Helical" evidence="16">
    <location>
        <begin position="155"/>
        <end position="174"/>
    </location>
</feature>
<evidence type="ECO:0000256" key="1">
    <source>
        <dbReference type="ARBA" id="ARBA00004651"/>
    </source>
</evidence>
<sequence>MEQITLPIGGMTCAACQHHVEVALREVPGVGSAEVNLLANKAMVTYDPAAVRLEALLGAVAEAGYEASLPAEDAGEAVSEDREPHLKLRAGLALAAAVVAMVVSMSLMGGGGASAGVARWFLLVLTVAVMGFVSPQTYSRAWSAARYGSTNMNTLVAIGTLAAFGYSLAATAFPGAFERVGLAPDVYFEAVVFILAFLLLGSVLDARARRRATDALRGFAGLRPETALLVRDGVEREVGLAEVLAGDLVTVRAGDRVPVDGVVIGGRSAVDQSLLTGESVPVMRSVGDEVIGGTINLDGPLTVRATNVGAAGVLAQMQRLLEQAQTSRAPMQRMADRASAVFVPVVLGLAAATFLVWMGVGGFGVRMLPRAVSAAVAVLVIACPCAMGLAVPAAVTVAIGRAAQRGTLIKGGEALERLARVDVIGLDKTGTLTVGEPRIVGVRFADGISEAEGQRFLEIAAGLEARVNHPLARAVVRYVGGSVDIDDVAVEPGMGVSGSVGGLRVVLGNDAMLAEAGVRVAEPGARATLVHLAVDGKHVLTLQAEDVVRDSAALALGELRGLGVAVHMLTGDRVEAAASVAGELGIVGDAVHAGLLPAGKMEFIRAMQGAGHRVAMAGDGTNDAAALAQADAGFAIGSGTDLAREAGDIVLMSPSGSLALTAIPDAIRLARRAVRTMKQNLWWATIYNILGLPVAAGVLYPHFHVLLSPVLASAAMALSSTSVLVNSLRLRRFQ</sequence>
<keyword evidence="7 16" id="KW-0812">Transmembrane</keyword>
<dbReference type="EC" id="7.2.2.8" evidence="3"/>
<evidence type="ECO:0000256" key="2">
    <source>
        <dbReference type="ARBA" id="ARBA00006024"/>
    </source>
</evidence>
<comment type="similarity">
    <text evidence="2 16">Belongs to the cation transport ATPase (P-type) (TC 3.A.3) family. Type IB subfamily.</text>
</comment>
<keyword evidence="10 16" id="KW-0067">ATP-binding</keyword>
<dbReference type="Proteomes" id="UP000289437">
    <property type="component" value="Unassembled WGS sequence"/>
</dbReference>
<dbReference type="GO" id="GO:0016887">
    <property type="term" value="F:ATP hydrolysis activity"/>
    <property type="evidence" value="ECO:0007669"/>
    <property type="project" value="InterPro"/>
</dbReference>
<dbReference type="Pfam" id="PF00702">
    <property type="entry name" value="Hydrolase"/>
    <property type="match status" value="1"/>
</dbReference>
<dbReference type="SUPFAM" id="SSF56784">
    <property type="entry name" value="HAD-like"/>
    <property type="match status" value="1"/>
</dbReference>
<feature type="domain" description="HMA" evidence="17">
    <location>
        <begin position="2"/>
        <end position="68"/>
    </location>
</feature>
<dbReference type="InterPro" id="IPR001757">
    <property type="entry name" value="P_typ_ATPase"/>
</dbReference>
<evidence type="ECO:0000256" key="5">
    <source>
        <dbReference type="ARBA" id="ARBA00022475"/>
    </source>
</evidence>
<protein>
    <recommendedName>
        <fullName evidence="3">P-type Cu(+) transporter</fullName>
        <ecNumber evidence="3">7.2.2.8</ecNumber>
    </recommendedName>
</protein>
<keyword evidence="19" id="KW-1185">Reference proteome</keyword>
<dbReference type="NCBIfam" id="TIGR01511">
    <property type="entry name" value="ATPase-IB1_Cu"/>
    <property type="match status" value="1"/>
</dbReference>
<dbReference type="InterPro" id="IPR023214">
    <property type="entry name" value="HAD_sf"/>
</dbReference>
<evidence type="ECO:0000256" key="9">
    <source>
        <dbReference type="ARBA" id="ARBA00022741"/>
    </source>
</evidence>
<feature type="transmembrane region" description="Helical" evidence="16">
    <location>
        <begin position="338"/>
        <end position="360"/>
    </location>
</feature>
<keyword evidence="5 16" id="KW-1003">Cell membrane</keyword>
<dbReference type="NCBIfam" id="TIGR01525">
    <property type="entry name" value="ATPase-IB_hvy"/>
    <property type="match status" value="1"/>
</dbReference>
<keyword evidence="6" id="KW-0597">Phosphoprotein</keyword>
<keyword evidence="15 16" id="KW-0472">Membrane</keyword>
<dbReference type="InterPro" id="IPR027256">
    <property type="entry name" value="P-typ_ATPase_IB"/>
</dbReference>
<evidence type="ECO:0000256" key="11">
    <source>
        <dbReference type="ARBA" id="ARBA00022842"/>
    </source>
</evidence>
<accession>A0A4Q0T0S8</accession>
<evidence type="ECO:0000256" key="13">
    <source>
        <dbReference type="ARBA" id="ARBA00022989"/>
    </source>
</evidence>
<dbReference type="GO" id="GO:0005507">
    <property type="term" value="F:copper ion binding"/>
    <property type="evidence" value="ECO:0007669"/>
    <property type="project" value="TreeGrafter"/>
</dbReference>
<dbReference type="EMBL" id="RDSM01000002">
    <property type="protein sequence ID" value="RXH56342.1"/>
    <property type="molecule type" value="Genomic_DNA"/>
</dbReference>
<dbReference type="PRINTS" id="PR00119">
    <property type="entry name" value="CATATPASE"/>
</dbReference>
<dbReference type="PROSITE" id="PS01047">
    <property type="entry name" value="HMA_1"/>
    <property type="match status" value="1"/>
</dbReference>
<gene>
    <name evidence="18" type="ORF">GRAN_3199</name>
</gene>
<evidence type="ECO:0000256" key="12">
    <source>
        <dbReference type="ARBA" id="ARBA00022967"/>
    </source>
</evidence>
<evidence type="ECO:0000256" key="6">
    <source>
        <dbReference type="ARBA" id="ARBA00022553"/>
    </source>
</evidence>
<dbReference type="InterPro" id="IPR008250">
    <property type="entry name" value="ATPase_P-typ_transduc_dom_A_sf"/>
</dbReference>
<dbReference type="Gene3D" id="2.70.150.10">
    <property type="entry name" value="Calcium-transporting ATPase, cytoplasmic transduction domain A"/>
    <property type="match status" value="1"/>
</dbReference>
<dbReference type="InterPro" id="IPR059000">
    <property type="entry name" value="ATPase_P-type_domA"/>
</dbReference>
<reference evidence="18 19" key="1">
    <citation type="submission" date="2018-11" db="EMBL/GenBank/DDBJ databases">
        <authorList>
            <person name="Mardanov A.V."/>
            <person name="Ravin N.V."/>
            <person name="Dedysh S.N."/>
        </authorList>
    </citation>
    <scope>NUCLEOTIDE SEQUENCE [LARGE SCALE GENOMIC DNA]</scope>
    <source>
        <strain evidence="18 19">AF10</strain>
    </source>
</reference>
<evidence type="ECO:0000256" key="16">
    <source>
        <dbReference type="RuleBase" id="RU362081"/>
    </source>
</evidence>
<dbReference type="SUPFAM" id="SSF81665">
    <property type="entry name" value="Calcium ATPase, transmembrane domain M"/>
    <property type="match status" value="1"/>
</dbReference>
<dbReference type="FunFam" id="3.30.70.100:FF:000005">
    <property type="entry name" value="Copper-exporting P-type ATPase A"/>
    <property type="match status" value="1"/>
</dbReference>
<evidence type="ECO:0000256" key="3">
    <source>
        <dbReference type="ARBA" id="ARBA00012517"/>
    </source>
</evidence>
<feature type="transmembrane region" description="Helical" evidence="16">
    <location>
        <begin position="681"/>
        <end position="700"/>
    </location>
</feature>
<evidence type="ECO:0000256" key="7">
    <source>
        <dbReference type="ARBA" id="ARBA00022692"/>
    </source>
</evidence>
<dbReference type="NCBIfam" id="TIGR01512">
    <property type="entry name" value="ATPase-IB2_Cd"/>
    <property type="match status" value="1"/>
</dbReference>
<evidence type="ECO:0000256" key="14">
    <source>
        <dbReference type="ARBA" id="ARBA00023065"/>
    </source>
</evidence>
<name>A0A4Q0T0S8_9BACT</name>
<evidence type="ECO:0000256" key="4">
    <source>
        <dbReference type="ARBA" id="ARBA00022448"/>
    </source>
</evidence>